<feature type="compositionally biased region" description="Polar residues" evidence="1">
    <location>
        <begin position="145"/>
        <end position="160"/>
    </location>
</feature>
<proteinExistence type="predicted"/>
<feature type="region of interest" description="Disordered" evidence="1">
    <location>
        <begin position="133"/>
        <end position="160"/>
    </location>
</feature>
<name>A0A3M2LJ97_9ACTN</name>
<dbReference type="AlphaFoldDB" id="A0A3M2LJ97"/>
<keyword evidence="3" id="KW-1185">Reference proteome</keyword>
<accession>A0A3M2LJ97</accession>
<comment type="caution">
    <text evidence="2">The sequence shown here is derived from an EMBL/GenBank/DDBJ whole genome shotgun (WGS) entry which is preliminary data.</text>
</comment>
<evidence type="ECO:0000313" key="2">
    <source>
        <dbReference type="EMBL" id="RMI36860.1"/>
    </source>
</evidence>
<feature type="region of interest" description="Disordered" evidence="1">
    <location>
        <begin position="1"/>
        <end position="28"/>
    </location>
</feature>
<dbReference type="EMBL" id="RFFG01000123">
    <property type="protein sequence ID" value="RMI36860.1"/>
    <property type="molecule type" value="Genomic_DNA"/>
</dbReference>
<organism evidence="2 3">
    <name type="scientific">Actinomadura harenae</name>
    <dbReference type="NCBI Taxonomy" id="2483351"/>
    <lineage>
        <taxon>Bacteria</taxon>
        <taxon>Bacillati</taxon>
        <taxon>Actinomycetota</taxon>
        <taxon>Actinomycetes</taxon>
        <taxon>Streptosporangiales</taxon>
        <taxon>Thermomonosporaceae</taxon>
        <taxon>Actinomadura</taxon>
    </lineage>
</organism>
<gene>
    <name evidence="2" type="ORF">EBO15_37430</name>
</gene>
<dbReference type="Proteomes" id="UP000282674">
    <property type="component" value="Unassembled WGS sequence"/>
</dbReference>
<evidence type="ECO:0000256" key="1">
    <source>
        <dbReference type="SAM" id="MobiDB-lite"/>
    </source>
</evidence>
<reference evidence="2 3" key="1">
    <citation type="submission" date="2018-10" db="EMBL/GenBank/DDBJ databases">
        <title>Isolation from soil.</title>
        <authorList>
            <person name="Hu J."/>
        </authorList>
    </citation>
    <scope>NUCLEOTIDE SEQUENCE [LARGE SCALE GENOMIC DNA]</scope>
    <source>
        <strain evidence="2 3">NEAU-Ht49</strain>
    </source>
</reference>
<protein>
    <submittedName>
        <fullName evidence="2">Uncharacterized protein</fullName>
    </submittedName>
</protein>
<evidence type="ECO:0000313" key="3">
    <source>
        <dbReference type="Proteomes" id="UP000282674"/>
    </source>
</evidence>
<sequence>MCGAVSQATLDRLVPKAKPPPTSGTYPSRRYTYCGWNSPTNAKRGGERGVMVAVRLSANDTAAKADFESAWQGALQTQGTTSPGTLHSDAATRINGIGDQAFFTHRTATSGLSTLGTAEETVRVRNAVVTVSYRGRDSNPDGPSKANQKRTPLNATTGRLSTDTLAHEVIATLTSCTPCRPRP</sequence>